<dbReference type="Proteomes" id="UP000250163">
    <property type="component" value="Chromosome MORIYA"/>
</dbReference>
<organism evidence="4 5">
    <name type="scientific">Moritella yayanosii</name>
    <dbReference type="NCBI Taxonomy" id="69539"/>
    <lineage>
        <taxon>Bacteria</taxon>
        <taxon>Pseudomonadati</taxon>
        <taxon>Pseudomonadota</taxon>
        <taxon>Gammaproteobacteria</taxon>
        <taxon>Alteromonadales</taxon>
        <taxon>Moritellaceae</taxon>
        <taxon>Moritella</taxon>
    </lineage>
</organism>
<dbReference type="SUPFAM" id="SSF53850">
    <property type="entry name" value="Periplasmic binding protein-like II"/>
    <property type="match status" value="1"/>
</dbReference>
<dbReference type="InterPro" id="IPR025370">
    <property type="entry name" value="SgrR_HTH_N"/>
</dbReference>
<dbReference type="GO" id="GO:1904680">
    <property type="term" value="F:peptide transmembrane transporter activity"/>
    <property type="evidence" value="ECO:0007669"/>
    <property type="project" value="TreeGrafter"/>
</dbReference>
<keyword evidence="5" id="KW-1185">Reference proteome</keyword>
<dbReference type="AlphaFoldDB" id="A0A330LUL2"/>
<evidence type="ECO:0000313" key="5">
    <source>
        <dbReference type="Proteomes" id="UP000250163"/>
    </source>
</evidence>
<protein>
    <submittedName>
        <fullName evidence="4">Peptide-binding protein</fullName>
    </submittedName>
</protein>
<dbReference type="RefSeq" id="WP_112718198.1">
    <property type="nucleotide sequence ID" value="NZ_LS483250.1"/>
</dbReference>
<dbReference type="Gene3D" id="3.40.190.10">
    <property type="entry name" value="Periplasmic binding protein-like II"/>
    <property type="match status" value="1"/>
</dbReference>
<dbReference type="OrthoDB" id="5894719at2"/>
<evidence type="ECO:0000256" key="1">
    <source>
        <dbReference type="ARBA" id="ARBA00023125"/>
    </source>
</evidence>
<evidence type="ECO:0000259" key="3">
    <source>
        <dbReference type="Pfam" id="PF12793"/>
    </source>
</evidence>
<sequence length="626" mass="70887">MVPVLNNDKKILHFSRLSKLGVKQDIAITLQEVAEVMFTSTRHCRTLLNEMRDLGWLEWTPKAGRNQRSRLYLVYAVDELKAELAQQMIAVGKYEKALILIDHNQVLFGQLLQNTSGAVQREGRLHIQLTYARSFSALLPHIALRNSERFLVRQVYCCLVQCDKNGLISPRLAHHWVYNAELQRWRFYLRPALTFHDGSAINAEKIAELFNRLKQLATYQTELAHVTHISAVNPLCVEFQLDQPDPGFSGLIADVKYSIQPYSQLTSQPHSPLNATAAIVGSGAFRVQEHTQQHLRLQAYDNYYGHRALTDTVTIWQVASSQTSSSCATEIQANVVHKTSQICSNYAVHHLERKNSLEPKIADPELESRSDDIDSAIENAIESAIESDQKSRLEYGCLLAIINSKTQLSLLQRKYLSQLLAADKLMAELAQSANPIEAIPAYNLLSNWLKIMSAGTTVQPLPSKLTIAIFEHHTLKECAQAMMALLQKAGFECEVNVYSFEELVQKASANTLMEDLILMSLDLDDNLPTSVFHWMLSNSVLNQSLSAEASSWLRAKLISIRQQQPLTNYLTELESISTAMITEHWIIPMLHHRQTLYFQGVLKGVSINVWGWPEIQDVWSEQFVEI</sequence>
<dbReference type="Pfam" id="PF12793">
    <property type="entry name" value="SgrR_N"/>
    <property type="match status" value="1"/>
</dbReference>
<dbReference type="Pfam" id="PF00496">
    <property type="entry name" value="SBP_bac_5"/>
    <property type="match status" value="1"/>
</dbReference>
<dbReference type="KEGG" id="mya:MORIYA_4245"/>
<keyword evidence="1" id="KW-0238">DNA-binding</keyword>
<gene>
    <name evidence="4" type="ORF">MORIYA_4245</name>
</gene>
<dbReference type="EMBL" id="LS483250">
    <property type="protein sequence ID" value="SQD80697.1"/>
    <property type="molecule type" value="Genomic_DNA"/>
</dbReference>
<evidence type="ECO:0000313" key="4">
    <source>
        <dbReference type="EMBL" id="SQD80697.1"/>
    </source>
</evidence>
<feature type="domain" description="Transcriptional regulator SgrR N-terminal HTH" evidence="3">
    <location>
        <begin position="13"/>
        <end position="123"/>
    </location>
</feature>
<dbReference type="PANTHER" id="PTHR30290">
    <property type="entry name" value="PERIPLASMIC BINDING COMPONENT OF ABC TRANSPORTER"/>
    <property type="match status" value="1"/>
</dbReference>
<name>A0A330LUL2_9GAMM</name>
<reference evidence="5" key="1">
    <citation type="submission" date="2018-05" db="EMBL/GenBank/DDBJ databases">
        <authorList>
            <person name="Cea G.-C."/>
            <person name="William W."/>
        </authorList>
    </citation>
    <scope>NUCLEOTIDE SEQUENCE [LARGE SCALE GENOMIC DNA]</scope>
    <source>
        <strain evidence="5">DB21MT 5</strain>
    </source>
</reference>
<dbReference type="GO" id="GO:0015833">
    <property type="term" value="P:peptide transport"/>
    <property type="evidence" value="ECO:0007669"/>
    <property type="project" value="TreeGrafter"/>
</dbReference>
<dbReference type="InterPro" id="IPR000914">
    <property type="entry name" value="SBP_5_dom"/>
</dbReference>
<dbReference type="GO" id="GO:0003677">
    <property type="term" value="F:DNA binding"/>
    <property type="evidence" value="ECO:0007669"/>
    <property type="project" value="UniProtKB-KW"/>
</dbReference>
<accession>A0A330LUL2</accession>
<dbReference type="PANTHER" id="PTHR30290:SF72">
    <property type="entry name" value="HTH-TYPE TRANSCRIPTIONAL REGULATOR SGRR"/>
    <property type="match status" value="1"/>
</dbReference>
<dbReference type="InterPro" id="IPR039424">
    <property type="entry name" value="SBP_5"/>
</dbReference>
<proteinExistence type="predicted"/>
<evidence type="ECO:0000259" key="2">
    <source>
        <dbReference type="Pfam" id="PF00496"/>
    </source>
</evidence>
<feature type="domain" description="Solute-binding protein family 5" evidence="2">
    <location>
        <begin position="168"/>
        <end position="323"/>
    </location>
</feature>